<dbReference type="NCBIfam" id="TIGR01409">
    <property type="entry name" value="TAT_signal_seq"/>
    <property type="match status" value="1"/>
</dbReference>
<dbReference type="CDD" id="cd00995">
    <property type="entry name" value="PBP2_NikA_DppA_OppA_like"/>
    <property type="match status" value="1"/>
</dbReference>
<comment type="similarity">
    <text evidence="2">Belongs to the bacterial solute-binding protein 5 family.</text>
</comment>
<dbReference type="SUPFAM" id="SSF53850">
    <property type="entry name" value="Periplasmic binding protein-like II"/>
    <property type="match status" value="1"/>
</dbReference>
<dbReference type="Gene3D" id="3.10.105.10">
    <property type="entry name" value="Dipeptide-binding Protein, Domain 3"/>
    <property type="match status" value="1"/>
</dbReference>
<gene>
    <name evidence="5" type="ORF">ICI42_20090</name>
</gene>
<dbReference type="InterPro" id="IPR030678">
    <property type="entry name" value="Peptide/Ni-bd"/>
</dbReference>
<evidence type="ECO:0000256" key="2">
    <source>
        <dbReference type="ARBA" id="ARBA00005695"/>
    </source>
</evidence>
<dbReference type="GO" id="GO:0043190">
    <property type="term" value="C:ATP-binding cassette (ABC) transporter complex"/>
    <property type="evidence" value="ECO:0007669"/>
    <property type="project" value="InterPro"/>
</dbReference>
<dbReference type="GO" id="GO:0015833">
    <property type="term" value="P:peptide transport"/>
    <property type="evidence" value="ECO:0007669"/>
    <property type="project" value="TreeGrafter"/>
</dbReference>
<evidence type="ECO:0000256" key="1">
    <source>
        <dbReference type="ARBA" id="ARBA00004418"/>
    </source>
</evidence>
<name>A0A8J6PXB4_9HYPH</name>
<reference evidence="5" key="1">
    <citation type="submission" date="2020-09" db="EMBL/GenBank/DDBJ databases">
        <title>Genome seq and assembly of Tianweitania sp.</title>
        <authorList>
            <person name="Chhetri G."/>
        </authorList>
    </citation>
    <scope>NUCLEOTIDE SEQUENCE</scope>
    <source>
        <strain evidence="5">Rool2</strain>
    </source>
</reference>
<feature type="domain" description="Solute-binding protein family 5" evidence="4">
    <location>
        <begin position="85"/>
        <end position="445"/>
    </location>
</feature>
<dbReference type="Proteomes" id="UP000643405">
    <property type="component" value="Unassembled WGS sequence"/>
</dbReference>
<dbReference type="GO" id="GO:1904680">
    <property type="term" value="F:peptide transmembrane transporter activity"/>
    <property type="evidence" value="ECO:0007669"/>
    <property type="project" value="TreeGrafter"/>
</dbReference>
<dbReference type="AlphaFoldDB" id="A0A8J6PXB4"/>
<proteinExistence type="inferred from homology"/>
<evidence type="ECO:0000259" key="4">
    <source>
        <dbReference type="Pfam" id="PF00496"/>
    </source>
</evidence>
<dbReference type="PANTHER" id="PTHR30290">
    <property type="entry name" value="PERIPLASMIC BINDING COMPONENT OF ABC TRANSPORTER"/>
    <property type="match status" value="1"/>
</dbReference>
<dbReference type="GO" id="GO:0030288">
    <property type="term" value="C:outer membrane-bounded periplasmic space"/>
    <property type="evidence" value="ECO:0007669"/>
    <property type="project" value="UniProtKB-ARBA"/>
</dbReference>
<sequence length="525" mass="57411">MSMNRRDFLSRTAALGVGAGLLQLNPSAIVSPAFAQSKPLVFLSAENITGNWDPTAHTTLSQKNVEGFVMGFLVRNPMTVENPDEVVYELAESLTLVDANTIEIKLRQGVKFHDGKDFKAEDVKATFEYGSQPDRPAQWYPGPTETLTITTPDDYTVVVDTSKGGYPAHLFMFLAGFLPIMSSADIAQGPKGPLSQRLNGTGPFKFVEQRGNDTVLEAYEGYFKGKPVIPGINFSFVGDSTTRMLSLMNGQASIVERLEPEQVGTLEGNDKVAISRVTSVENKYLWFRCSKAPFDNPLVRRAACHAIDRSVLLEVLGDAGAASANFVSPVKFGYIDLPNYPEFDAEKCQALLAEAGFPKGEGLPPLEYITSVGFYPKTKEYGEVITAMLQEQGFQVELSVLEIAAWNERLYDRPGGGPGHMIDCGWSTGSPEPDLILRTHFHSSSKRITGIEDKELDASLDKERSAPTLEERKTILQTETMPMIADKVPALSLFTSVMIHAHDKSLTGLFIYPDGSMDASKATLG</sequence>
<keyword evidence="3" id="KW-0732">Signal</keyword>
<evidence type="ECO:0000256" key="3">
    <source>
        <dbReference type="ARBA" id="ARBA00022729"/>
    </source>
</evidence>
<dbReference type="PIRSF" id="PIRSF002741">
    <property type="entry name" value="MppA"/>
    <property type="match status" value="1"/>
</dbReference>
<dbReference type="InterPro" id="IPR000914">
    <property type="entry name" value="SBP_5_dom"/>
</dbReference>
<evidence type="ECO:0000313" key="6">
    <source>
        <dbReference type="Proteomes" id="UP000643405"/>
    </source>
</evidence>
<dbReference type="EMBL" id="JACVVX010000008">
    <property type="protein sequence ID" value="MBD0416956.1"/>
    <property type="molecule type" value="Genomic_DNA"/>
</dbReference>
<dbReference type="InterPro" id="IPR006311">
    <property type="entry name" value="TAT_signal"/>
</dbReference>
<dbReference type="Pfam" id="PF00496">
    <property type="entry name" value="SBP_bac_5"/>
    <property type="match status" value="1"/>
</dbReference>
<dbReference type="Gene3D" id="3.40.190.10">
    <property type="entry name" value="Periplasmic binding protein-like II"/>
    <property type="match status" value="1"/>
</dbReference>
<dbReference type="RefSeq" id="WP_188166393.1">
    <property type="nucleotide sequence ID" value="NZ_JACVVX010000008.1"/>
</dbReference>
<dbReference type="PROSITE" id="PS51318">
    <property type="entry name" value="TAT"/>
    <property type="match status" value="1"/>
</dbReference>
<dbReference type="InterPro" id="IPR019546">
    <property type="entry name" value="TAT_signal_bac_arc"/>
</dbReference>
<organism evidence="5 6">
    <name type="scientific">Oryzicola mucosus</name>
    <dbReference type="NCBI Taxonomy" id="2767425"/>
    <lineage>
        <taxon>Bacteria</taxon>
        <taxon>Pseudomonadati</taxon>
        <taxon>Pseudomonadota</taxon>
        <taxon>Alphaproteobacteria</taxon>
        <taxon>Hyphomicrobiales</taxon>
        <taxon>Phyllobacteriaceae</taxon>
        <taxon>Oryzicola</taxon>
    </lineage>
</organism>
<dbReference type="InterPro" id="IPR039424">
    <property type="entry name" value="SBP_5"/>
</dbReference>
<evidence type="ECO:0000313" key="5">
    <source>
        <dbReference type="EMBL" id="MBD0416956.1"/>
    </source>
</evidence>
<protein>
    <submittedName>
        <fullName evidence="5">ABC transporter substrate-binding protein</fullName>
    </submittedName>
</protein>
<comment type="subcellular location">
    <subcellularLocation>
        <location evidence="1">Periplasm</location>
    </subcellularLocation>
</comment>
<keyword evidence="6" id="KW-1185">Reference proteome</keyword>
<comment type="caution">
    <text evidence="5">The sequence shown here is derived from an EMBL/GenBank/DDBJ whole genome shotgun (WGS) entry which is preliminary data.</text>
</comment>
<accession>A0A8J6PXB4</accession>
<dbReference type="Gene3D" id="3.90.76.10">
    <property type="entry name" value="Dipeptide-binding Protein, Domain 1"/>
    <property type="match status" value="1"/>
</dbReference>
<dbReference type="PANTHER" id="PTHR30290:SF38">
    <property type="entry name" value="D,D-DIPEPTIDE-BINDING PERIPLASMIC PROTEIN DDPA-RELATED"/>
    <property type="match status" value="1"/>
</dbReference>